<dbReference type="SUPFAM" id="SSF56176">
    <property type="entry name" value="FAD-binding/transporter-associated domain-like"/>
    <property type="match status" value="1"/>
</dbReference>
<dbReference type="InterPro" id="IPR006094">
    <property type="entry name" value="Oxid_FAD_bind_N"/>
</dbReference>
<comment type="similarity">
    <text evidence="1">Belongs to the oxygen-dependent FAD-linked oxidoreductase family.</text>
</comment>
<dbReference type="Gene3D" id="3.30.465.10">
    <property type="match status" value="1"/>
</dbReference>
<dbReference type="STRING" id="1081109.A0A166NQC1"/>
<evidence type="ECO:0000256" key="4">
    <source>
        <dbReference type="ARBA" id="ARBA00023002"/>
    </source>
</evidence>
<dbReference type="InterPro" id="IPR036318">
    <property type="entry name" value="FAD-bd_PCMH-like_sf"/>
</dbReference>
<reference evidence="6 7" key="1">
    <citation type="journal article" date="2016" name="Genome Biol. Evol.">
        <title>Divergent and convergent evolution of fungal pathogenicity.</title>
        <authorList>
            <person name="Shang Y."/>
            <person name="Xiao G."/>
            <person name="Zheng P."/>
            <person name="Cen K."/>
            <person name="Zhan S."/>
            <person name="Wang C."/>
        </authorList>
    </citation>
    <scope>NUCLEOTIDE SEQUENCE [LARGE SCALE GENOMIC DNA]</scope>
    <source>
        <strain evidence="6 7">RCEF 2490</strain>
    </source>
</reference>
<dbReference type="Pfam" id="PF08031">
    <property type="entry name" value="BBE"/>
    <property type="match status" value="1"/>
</dbReference>
<dbReference type="InterPro" id="IPR006093">
    <property type="entry name" value="Oxy_OxRdtase_FAD_BS"/>
</dbReference>
<dbReference type="PROSITE" id="PS00862">
    <property type="entry name" value="OX2_COVAL_FAD"/>
    <property type="match status" value="1"/>
</dbReference>
<evidence type="ECO:0000259" key="5">
    <source>
        <dbReference type="PROSITE" id="PS51387"/>
    </source>
</evidence>
<evidence type="ECO:0000256" key="3">
    <source>
        <dbReference type="ARBA" id="ARBA00022827"/>
    </source>
</evidence>
<protein>
    <submittedName>
        <fullName evidence="6">FAD-binding, type 2</fullName>
    </submittedName>
</protein>
<comment type="caution">
    <text evidence="6">The sequence shown here is derived from an EMBL/GenBank/DDBJ whole genome shotgun (WGS) entry which is preliminary data.</text>
</comment>
<dbReference type="InterPro" id="IPR016169">
    <property type="entry name" value="FAD-bd_PCMH_sub2"/>
</dbReference>
<dbReference type="Gene3D" id="3.40.462.20">
    <property type="match status" value="1"/>
</dbReference>
<proteinExistence type="inferred from homology"/>
<dbReference type="PANTHER" id="PTHR42973:SF17">
    <property type="entry name" value="OXIDASE, PUTATIVE (AFU_ORTHOLOGUE AFUA_6G14340)-RELATED"/>
    <property type="match status" value="1"/>
</dbReference>
<dbReference type="GO" id="GO:0016491">
    <property type="term" value="F:oxidoreductase activity"/>
    <property type="evidence" value="ECO:0007669"/>
    <property type="project" value="UniProtKB-KW"/>
</dbReference>
<evidence type="ECO:0000313" key="7">
    <source>
        <dbReference type="Proteomes" id="UP000078544"/>
    </source>
</evidence>
<evidence type="ECO:0000256" key="2">
    <source>
        <dbReference type="ARBA" id="ARBA00022630"/>
    </source>
</evidence>
<dbReference type="PROSITE" id="PS51387">
    <property type="entry name" value="FAD_PCMH"/>
    <property type="match status" value="1"/>
</dbReference>
<dbReference type="GO" id="GO:0071949">
    <property type="term" value="F:FAD binding"/>
    <property type="evidence" value="ECO:0007669"/>
    <property type="project" value="InterPro"/>
</dbReference>
<keyword evidence="3" id="KW-0274">FAD</keyword>
<keyword evidence="2" id="KW-0285">Flavoprotein</keyword>
<feature type="domain" description="FAD-binding PCMH-type" evidence="5">
    <location>
        <begin position="44"/>
        <end position="226"/>
    </location>
</feature>
<sequence>MGHGQSTPLQQCLSAICAGRDECVGYPSDPFFQLRWVKSYNKAIRITPVAVFRPKTSAEVAEAIKCATQSNVHVQARSGGHSYGSVLRTVDPAEREWIIMCRRKDQGGSRNLWKTAADITWQATFGAGYELGELDQRLHQHGQRAMAHGTCPGVGVGGHATIGGIGPSSRMWGTSLDHVLEVEVVTANGEIRIASQTENEDLFWALRGAGASFGIITQFTVRTQPEPAKVLEYTYAFSFGKQKDLSPVFAEWQNVVLNPKLDRRFSTLFIAQPLGAIITGTFFGTREEYESTGIARKLPVGGFLELKVTDWLGSLVHMAEKTGLSLSHIPTEFYSKSLALRQQDALTRRTIDSLFEYTGSTDPGTLLWTMIFDSEGGAINDVPSDSTAYPHRDKLLMYQSYVIGLPLNAKAKQFADGIHNVIQTGSPHAKTRYAGYVDPELGRSDAQRTYWSDKLSRLQRIKAQWDPNDVFHNPQSIDPSHKLVMNHSEAR</sequence>
<dbReference type="Pfam" id="PF01565">
    <property type="entry name" value="FAD_binding_4"/>
    <property type="match status" value="1"/>
</dbReference>
<evidence type="ECO:0000313" key="6">
    <source>
        <dbReference type="EMBL" id="KZZ91680.1"/>
    </source>
</evidence>
<dbReference type="PANTHER" id="PTHR42973">
    <property type="entry name" value="BINDING OXIDOREDUCTASE, PUTATIVE (AFU_ORTHOLOGUE AFUA_1G17690)-RELATED"/>
    <property type="match status" value="1"/>
</dbReference>
<evidence type="ECO:0000256" key="1">
    <source>
        <dbReference type="ARBA" id="ARBA00005466"/>
    </source>
</evidence>
<keyword evidence="4" id="KW-0560">Oxidoreductase</keyword>
<dbReference type="Proteomes" id="UP000078544">
    <property type="component" value="Unassembled WGS sequence"/>
</dbReference>
<organism evidence="6 7">
    <name type="scientific">Moelleriella libera RCEF 2490</name>
    <dbReference type="NCBI Taxonomy" id="1081109"/>
    <lineage>
        <taxon>Eukaryota</taxon>
        <taxon>Fungi</taxon>
        <taxon>Dikarya</taxon>
        <taxon>Ascomycota</taxon>
        <taxon>Pezizomycotina</taxon>
        <taxon>Sordariomycetes</taxon>
        <taxon>Hypocreomycetidae</taxon>
        <taxon>Hypocreales</taxon>
        <taxon>Clavicipitaceae</taxon>
        <taxon>Moelleriella</taxon>
    </lineage>
</organism>
<name>A0A166NQC1_9HYPO</name>
<dbReference type="EMBL" id="AZGY01000017">
    <property type="protein sequence ID" value="KZZ91680.1"/>
    <property type="molecule type" value="Genomic_DNA"/>
</dbReference>
<dbReference type="InterPro" id="IPR050416">
    <property type="entry name" value="FAD-linked_Oxidoreductase"/>
</dbReference>
<dbReference type="InterPro" id="IPR012951">
    <property type="entry name" value="BBE"/>
</dbReference>
<dbReference type="AlphaFoldDB" id="A0A166NQC1"/>
<gene>
    <name evidence="6" type="ORF">AAL_06434</name>
</gene>
<accession>A0A166NQC1</accession>
<keyword evidence="7" id="KW-1185">Reference proteome</keyword>
<dbReference type="OrthoDB" id="415825at2759"/>
<dbReference type="InterPro" id="IPR016166">
    <property type="entry name" value="FAD-bd_PCMH"/>
</dbReference>